<dbReference type="AlphaFoldDB" id="A0A0N4WHA2"/>
<reference evidence="1" key="1">
    <citation type="submission" date="2017-02" db="UniProtKB">
        <authorList>
            <consortium name="WormBaseParasite"/>
        </authorList>
    </citation>
    <scope>IDENTIFICATION</scope>
</reference>
<evidence type="ECO:0000313" key="1">
    <source>
        <dbReference type="WBParaSite" id="HPLM_0001025101-mRNA-1"/>
    </source>
</evidence>
<proteinExistence type="predicted"/>
<sequence length="40" mass="4646">LSPDRFSPRPSNHSIQGRKGFQEFFARKTSTRSFPSFQIC</sequence>
<protein>
    <submittedName>
        <fullName evidence="1">PilS cassette</fullName>
    </submittedName>
</protein>
<organism evidence="1">
    <name type="scientific">Haemonchus placei</name>
    <name type="common">Barber's pole worm</name>
    <dbReference type="NCBI Taxonomy" id="6290"/>
    <lineage>
        <taxon>Eukaryota</taxon>
        <taxon>Metazoa</taxon>
        <taxon>Ecdysozoa</taxon>
        <taxon>Nematoda</taxon>
        <taxon>Chromadorea</taxon>
        <taxon>Rhabditida</taxon>
        <taxon>Rhabditina</taxon>
        <taxon>Rhabditomorpha</taxon>
        <taxon>Strongyloidea</taxon>
        <taxon>Trichostrongylidae</taxon>
        <taxon>Haemonchus</taxon>
    </lineage>
</organism>
<dbReference type="WBParaSite" id="HPLM_0001025101-mRNA-1">
    <property type="protein sequence ID" value="HPLM_0001025101-mRNA-1"/>
    <property type="gene ID" value="HPLM_0001025101"/>
</dbReference>
<accession>A0A0N4WHA2</accession>
<name>A0A0N4WHA2_HAEPC</name>